<feature type="transmembrane region" description="Helical" evidence="2">
    <location>
        <begin position="453"/>
        <end position="476"/>
    </location>
</feature>
<proteinExistence type="predicted"/>
<feature type="transmembrane region" description="Helical" evidence="2">
    <location>
        <begin position="237"/>
        <end position="257"/>
    </location>
</feature>
<name>A0A7S2ZXE4_9RHOD</name>
<feature type="transmembrane region" description="Helical" evidence="2">
    <location>
        <begin position="41"/>
        <end position="60"/>
    </location>
</feature>
<protein>
    <submittedName>
        <fullName evidence="3">Uncharacterized protein</fullName>
    </submittedName>
</protein>
<keyword evidence="2" id="KW-0812">Transmembrane</keyword>
<dbReference type="EMBL" id="HBHW01026675">
    <property type="protein sequence ID" value="CAE0052668.1"/>
    <property type="molecule type" value="Transcribed_RNA"/>
</dbReference>
<evidence type="ECO:0000256" key="2">
    <source>
        <dbReference type="SAM" id="Phobius"/>
    </source>
</evidence>
<dbReference type="AlphaFoldDB" id="A0A7S2ZXE4"/>
<keyword evidence="2" id="KW-1133">Transmembrane helix</keyword>
<feature type="transmembrane region" description="Helical" evidence="2">
    <location>
        <begin position="369"/>
        <end position="390"/>
    </location>
</feature>
<feature type="transmembrane region" description="Helical" evidence="2">
    <location>
        <begin position="421"/>
        <end position="441"/>
    </location>
</feature>
<feature type="transmembrane region" description="Helical" evidence="2">
    <location>
        <begin position="305"/>
        <end position="329"/>
    </location>
</feature>
<feature type="transmembrane region" description="Helical" evidence="2">
    <location>
        <begin position="341"/>
        <end position="363"/>
    </location>
</feature>
<gene>
    <name evidence="3" type="ORF">RMAR00112_LOCUS20695</name>
</gene>
<evidence type="ECO:0000313" key="3">
    <source>
        <dbReference type="EMBL" id="CAE0052668.1"/>
    </source>
</evidence>
<feature type="compositionally biased region" description="Basic and acidic residues" evidence="1">
    <location>
        <begin position="612"/>
        <end position="632"/>
    </location>
</feature>
<reference evidence="3" key="1">
    <citation type="submission" date="2021-01" db="EMBL/GenBank/DDBJ databases">
        <authorList>
            <person name="Corre E."/>
            <person name="Pelletier E."/>
            <person name="Niang G."/>
            <person name="Scheremetjew M."/>
            <person name="Finn R."/>
            <person name="Kale V."/>
            <person name="Holt S."/>
            <person name="Cochrane G."/>
            <person name="Meng A."/>
            <person name="Brown T."/>
            <person name="Cohen L."/>
        </authorList>
    </citation>
    <scope>NUCLEOTIDE SEQUENCE</scope>
    <source>
        <strain evidence="3">CCMP 769</strain>
    </source>
</reference>
<keyword evidence="2" id="KW-0472">Membrane</keyword>
<evidence type="ECO:0000256" key="1">
    <source>
        <dbReference type="SAM" id="MobiDB-lite"/>
    </source>
</evidence>
<feature type="region of interest" description="Disordered" evidence="1">
    <location>
        <begin position="608"/>
        <end position="632"/>
    </location>
</feature>
<sequence>MIEIMQQRSGSTPCQLDLAHGRRHGGIVTWQYGKTRGGGPGLVVCIVFCCGLLLGSSLGLTTRGDISIEGVETVELVSEDVQEHIFGFGVGGTASIEFDSLDPDILGSTRLVFGGCLETTVRRDTRYLLRLGPQLDTLLRVEEDGTEIRPQQAFCEGEDLGRVCRVSDLTASSTDFGKSTASVTFDIKGLYQLMLVRCTVNSETRVRGAYEASWQNPNEAYAELGFEEQAFPTASGVFAGLFGVLLLWMGLSGIVFYKHFVRCIQYFLTMLGVLMSMIGYILFALEFWNTVNTSERDGAILVLRAPFAIVSELCLISTLVGLSSGMVLLPPEFNRSHPFNTFSKFRVILLLVINSISTTLYYFLAGRNWISAVTRVIVDVFTSGVLVYIWSQERAIFRSFVDIVEGYGYKYKSTPLYWRHWAVRILPWLYTIVIVVRDLVMMLADLTTAVQPIVLYCTSAALEFIVFGALTFILRVSPRNRFTCRIEWDTRPFAAENIQERTDDDQSVEVESSGEHLRSWNWGDPMPSLDQVFTIAVSRIPKRLLVFEKADTLLFALLPAHQAQQREMKRIIKLYGDVPVFYVVEELALPNQKTRPQLYLAIGAARRGSKIQKSEHSSHCPEQKSTDSEEEL</sequence>
<accession>A0A7S2ZXE4</accession>
<feature type="transmembrane region" description="Helical" evidence="2">
    <location>
        <begin position="264"/>
        <end position="285"/>
    </location>
</feature>
<organism evidence="3">
    <name type="scientific">Rhodosorus marinus</name>
    <dbReference type="NCBI Taxonomy" id="101924"/>
    <lineage>
        <taxon>Eukaryota</taxon>
        <taxon>Rhodophyta</taxon>
        <taxon>Stylonematophyceae</taxon>
        <taxon>Stylonematales</taxon>
        <taxon>Stylonemataceae</taxon>
        <taxon>Rhodosorus</taxon>
    </lineage>
</organism>